<keyword evidence="2" id="KW-0167">Capsid protein</keyword>
<feature type="compositionally biased region" description="Polar residues" evidence="1">
    <location>
        <begin position="1668"/>
        <end position="1680"/>
    </location>
</feature>
<sequence>MVVPVALEGWTAPAPAAAPSQVLASSFASVANTQRAQASAARAEIVAARVVRKAAAKAARQAEVAARLLENRRHWAGLLESLGFTPSLKRPAPLFPFPGPDINEDCRVGNDEIRDLWQSATDAEDIWSDLYAPCEHESDPSTRALVSAANDCEAVAIAMARRAATTVSTYIDGVEVVLEDFTAARAPTKYALPKPRASNKPTRAERNRASRALVNRIWKMIDDMTGMLCAAAPVRRTALPAPLHVQAKYRAKMWFLRSTRTGTLPKEDVAPGCIAALAPKAKISAEIIAFGQLSREQIASLPKVIYVRPIRSALSHVEVGPFPGSTAMPVDDVVSTLSRVVFLSKTFNSTIANVPVTIDDMYNKLMSDANISPDYAADQLLSQIQASREGSQHASVRWRTGHYDIHASYAMNAGVDNVFCDTVLTSRPLAQVPTQIMQNPVAAYESSISAHKMSKEIRQRLHTSLYSVAGAPPQGDAATEELEQSVDDTITRLTDFFTTCDDSPSGSNAWMAERAGRAFIAAAQGARMRTDVCLSYVAPFEGFNVGQPAAGAHTKKFFGQAVNNATRLRNHYDSRFSGTSETSSIFIPYEHMPVFPPAELSDAICAIAALRSHNCGFNDEFNGHTHTAVAGMPTAPQIVMWSPIAAARTHVAAGNYVGHAVPHPNNMGCLTQVGRGRVENPRSFILALSLLMALNVITKEDLLRGIGDALRSSLNAYHSNYSHYSTPLQLRISPLAFTVGAHHDPILALHARLSLMDIKAPVATRDNTNAIGRIRYMSDRTDATGILRTHALRANAGDAEPQANREALADERNAARWTNVHPQIPVADHPAQGVLAVASTDLVLGMHSPLLRYHNDGFNLSRVGHQGATPADTAANLISAREHIASLGMDPDAYTYAANRSSGGSYFCLDIEWYNYFSTTDLSSTEDLNRTVARMTNAEVDSLLRWLSDEPDARTPYHGEADFHVRWDAAGLNALAPLSIDVPGAYANNAIEYFNRRLYVSREHVIPLTNLVENQTTRVCRANIAPFRAAILLSPDRNIISPHAATTAALLRRTSASNLMPVLVHRALAMRACADVASVECLLTPDLIARSRSSARLINPELELLAPEFGDQLYGITESFLLERVATKYATLSKKYNLRDSFAEMQVARSSALRFDANILPDDRHVESTFIPYTSLHPLAVEFFLPGVDYNRTMRTSKVSELFSNFTRHAQSSSTRFQLGGDSGNSVSLLEYYGFMRNSLARVGKHFQVHTVTEVTDVRRASAVQTFSINSAETGLGSYSPRRSDSFPFTHNVSVDAFSQQVIPFAAVVVEHRSAARDPQIDPDSHLNLRSSTDCAIRPIPNLELTVPSQPDRHAPSPLHWLTPVIETMDYYYDCATTPVNHGRSFINKSSFYNPGRYLAHIFAGKMASEGIFRSALLKIHVPIYINMPAVGNVPAYLRVSDNSYALGIHISRTDYIRTTPNAVAAHPLALYGLGDTRLGYCGATAWAPRFGRYSDDAAESIGRYTAADALAQFKKILSTVAAQSFRQFSVPYHPLYSVPAFIVSSETVEWATYASVGTTSGFNRSRLENIFASAPGITADPTTLGIPIPEDKVSAGVVRVPDPDSARPPRIEDLPSPAAPGANIASKPAEPTMIPQPASDAKPAPNKPSSEPTSVPTATIPLAPVPVTTSPAFPKQTTGGKALVLGLSTPAPSDNGESDPRRSST</sequence>
<reference evidence="2" key="1">
    <citation type="journal article" date="2023" name="Microbiol. Spectr.">
        <title>Extreme Diversity of Mycoviruses Present in Single Strains of Rhizoctonia cerealis, the Pathogen of Wheat Sharp Eyespot.</title>
        <authorList>
            <person name="Li W."/>
            <person name="Sun H."/>
            <person name="Cao S."/>
            <person name="Zhang A."/>
            <person name="Zhang H."/>
            <person name="Shu Y."/>
            <person name="Chen H."/>
        </authorList>
    </citation>
    <scope>NUCLEOTIDE SEQUENCE</scope>
    <source>
        <strain evidence="2">RcMBLV-0928-2</strain>
    </source>
</reference>
<proteinExistence type="predicted"/>
<evidence type="ECO:0000256" key="1">
    <source>
        <dbReference type="SAM" id="MobiDB-lite"/>
    </source>
</evidence>
<feature type="compositionally biased region" description="Polar residues" evidence="1">
    <location>
        <begin position="1648"/>
        <end position="1658"/>
    </location>
</feature>
<dbReference type="EMBL" id="OQ999679">
    <property type="protein sequence ID" value="WMI40085.1"/>
    <property type="molecule type" value="Genomic_RNA"/>
</dbReference>
<name>A0AA51GK00_9VIRU</name>
<organism evidence="2">
    <name type="scientific">Rhizoctonia cerealis megabirnavirus-like virus</name>
    <dbReference type="NCBI Taxonomy" id="3068669"/>
    <lineage>
        <taxon>Viruses</taxon>
        <taxon>Riboviria</taxon>
        <taxon>Orthornavirae</taxon>
        <taxon>Duplornaviricota</taxon>
        <taxon>Chrymotiviricetes</taxon>
        <taxon>Ghabrivirales</taxon>
        <taxon>Alphatotivirineae</taxon>
        <taxon>Megabirnaviridae</taxon>
    </lineage>
</organism>
<evidence type="ECO:0000313" key="2">
    <source>
        <dbReference type="EMBL" id="WMI40085.1"/>
    </source>
</evidence>
<feature type="compositionally biased region" description="Basic and acidic residues" evidence="1">
    <location>
        <begin position="1602"/>
        <end position="1614"/>
    </location>
</feature>
<accession>A0AA51GK00</accession>
<feature type="region of interest" description="Disordered" evidence="1">
    <location>
        <begin position="1599"/>
        <end position="1706"/>
    </location>
</feature>
<dbReference type="GO" id="GO:0019028">
    <property type="term" value="C:viral capsid"/>
    <property type="evidence" value="ECO:0007669"/>
    <property type="project" value="UniProtKB-KW"/>
</dbReference>
<protein>
    <submittedName>
        <fullName evidence="2">Coat protein</fullName>
    </submittedName>
</protein>
<keyword evidence="2" id="KW-0946">Virion</keyword>
<reference evidence="2" key="2">
    <citation type="submission" date="2023-05" db="EMBL/GenBank/DDBJ databases">
        <authorList>
            <person name="Li W."/>
        </authorList>
    </citation>
    <scope>NUCLEOTIDE SEQUENCE</scope>
    <source>
        <strain evidence="2">RcMBLV-0928-2</strain>
    </source>
</reference>